<name>A0A455U8H3_9GAMM</name>
<reference evidence="3 4" key="1">
    <citation type="journal article" date="2019" name="Microbiol. Resour. Announc.">
        <title>Complete Genome Sequence of Halomonas sulfidaeris Strain Esulfide1 Isolated from a Metal Sulfide Rock at a Depth of 2,200 Meters, Obtained Using Nanopore Sequencing.</title>
        <authorList>
            <person name="Saito M."/>
            <person name="Nishigata A."/>
            <person name="Galipon J."/>
            <person name="Arakawa K."/>
        </authorList>
    </citation>
    <scope>NUCLEOTIDE SEQUENCE [LARGE SCALE GENOMIC DNA]</scope>
    <source>
        <strain evidence="3 4">ATCC BAA-803</strain>
    </source>
</reference>
<evidence type="ECO:0000313" key="3">
    <source>
        <dbReference type="EMBL" id="BBI61049.1"/>
    </source>
</evidence>
<dbReference type="InterPro" id="IPR013507">
    <property type="entry name" value="DNA_mismatch_S5_2-like"/>
</dbReference>
<dbReference type="KEGG" id="hsr:HSBAA_23550"/>
<dbReference type="Gene3D" id="3.30.230.10">
    <property type="match status" value="1"/>
</dbReference>
<dbReference type="GO" id="GO:0140664">
    <property type="term" value="F:ATP-dependent DNA damage sensor activity"/>
    <property type="evidence" value="ECO:0007669"/>
    <property type="project" value="InterPro"/>
</dbReference>
<feature type="domain" description="DNA mismatch repair protein S5" evidence="2">
    <location>
        <begin position="1"/>
        <end position="97"/>
    </location>
</feature>
<evidence type="ECO:0000256" key="1">
    <source>
        <dbReference type="SAM" id="MobiDB-lite"/>
    </source>
</evidence>
<feature type="region of interest" description="Disordered" evidence="1">
    <location>
        <begin position="103"/>
        <end position="140"/>
    </location>
</feature>
<dbReference type="InterPro" id="IPR020568">
    <property type="entry name" value="Ribosomal_Su5_D2-typ_SF"/>
</dbReference>
<dbReference type="PANTHER" id="PTHR10073:SF12">
    <property type="entry name" value="DNA MISMATCH REPAIR PROTEIN MLH1"/>
    <property type="match status" value="1"/>
</dbReference>
<dbReference type="GO" id="GO:0006298">
    <property type="term" value="P:mismatch repair"/>
    <property type="evidence" value="ECO:0007669"/>
    <property type="project" value="InterPro"/>
</dbReference>
<dbReference type="EMBL" id="AP019514">
    <property type="protein sequence ID" value="BBI61049.1"/>
    <property type="molecule type" value="Genomic_DNA"/>
</dbReference>
<sequence>MRLSGWSACLLTPRSQADQQYFFVNGRVVRDRLVAHAVRQAYRDVLFNGRHPVFVLYLELDPDVVDVNVHPTKHEVRFRDGRMVHDFLYSSLHHCLASAKPAESAEESNADLTDMTGASPQAVEGAGEHSETNAEQPRWQQQGIALTHSPARHPWWRACTPFYAGLSSASSRSRRDAVDATA</sequence>
<evidence type="ECO:0000313" key="4">
    <source>
        <dbReference type="Proteomes" id="UP000320231"/>
    </source>
</evidence>
<dbReference type="SUPFAM" id="SSF54211">
    <property type="entry name" value="Ribosomal protein S5 domain 2-like"/>
    <property type="match status" value="1"/>
</dbReference>
<evidence type="ECO:0000259" key="2">
    <source>
        <dbReference type="SMART" id="SM01340"/>
    </source>
</evidence>
<dbReference type="GO" id="GO:0032300">
    <property type="term" value="C:mismatch repair complex"/>
    <property type="evidence" value="ECO:0007669"/>
    <property type="project" value="InterPro"/>
</dbReference>
<organism evidence="3 4">
    <name type="scientific">Vreelandella sulfidaeris</name>
    <dbReference type="NCBI Taxonomy" id="115553"/>
    <lineage>
        <taxon>Bacteria</taxon>
        <taxon>Pseudomonadati</taxon>
        <taxon>Pseudomonadota</taxon>
        <taxon>Gammaproteobacteria</taxon>
        <taxon>Oceanospirillales</taxon>
        <taxon>Halomonadaceae</taxon>
        <taxon>Vreelandella</taxon>
    </lineage>
</organism>
<dbReference type="InterPro" id="IPR014721">
    <property type="entry name" value="Ribsml_uS5_D2-typ_fold_subgr"/>
</dbReference>
<accession>A0A455U8H3</accession>
<dbReference type="GO" id="GO:0016887">
    <property type="term" value="F:ATP hydrolysis activity"/>
    <property type="evidence" value="ECO:0007669"/>
    <property type="project" value="InterPro"/>
</dbReference>
<dbReference type="GO" id="GO:0005524">
    <property type="term" value="F:ATP binding"/>
    <property type="evidence" value="ECO:0007669"/>
    <property type="project" value="InterPro"/>
</dbReference>
<dbReference type="GO" id="GO:0030983">
    <property type="term" value="F:mismatched DNA binding"/>
    <property type="evidence" value="ECO:0007669"/>
    <property type="project" value="InterPro"/>
</dbReference>
<gene>
    <name evidence="3" type="ORF">HSBAA_23550</name>
</gene>
<protein>
    <recommendedName>
        <fullName evidence="2">DNA mismatch repair protein S5 domain-containing protein</fullName>
    </recommendedName>
</protein>
<dbReference type="InterPro" id="IPR038973">
    <property type="entry name" value="MutL/Mlh/Pms-like"/>
</dbReference>
<dbReference type="PANTHER" id="PTHR10073">
    <property type="entry name" value="DNA MISMATCH REPAIR PROTEIN MLH, PMS, MUTL"/>
    <property type="match status" value="1"/>
</dbReference>
<dbReference type="AlphaFoldDB" id="A0A455U8H3"/>
<dbReference type="Pfam" id="PF01119">
    <property type="entry name" value="DNA_mis_repair"/>
    <property type="match status" value="1"/>
</dbReference>
<dbReference type="CDD" id="cd03482">
    <property type="entry name" value="MutL_Trans_MutL"/>
    <property type="match status" value="1"/>
</dbReference>
<dbReference type="SMART" id="SM01340">
    <property type="entry name" value="DNA_mis_repair"/>
    <property type="match status" value="1"/>
</dbReference>
<dbReference type="Proteomes" id="UP000320231">
    <property type="component" value="Chromosome"/>
</dbReference>
<proteinExistence type="predicted"/>